<dbReference type="AlphaFoldDB" id="A0A517RF09"/>
<dbReference type="EMBL" id="CP036269">
    <property type="protein sequence ID" value="QDT42464.1"/>
    <property type="molecule type" value="Genomic_DNA"/>
</dbReference>
<feature type="transmembrane region" description="Helical" evidence="1">
    <location>
        <begin position="48"/>
        <end position="67"/>
    </location>
</feature>
<sequence length="73" mass="7840">MIMKRSQNIFRILTGFVSVSGTLLISVSAALAQEGEKKSGLVQSSQTSIVEYILVAVLLGLALFAICRTSHRS</sequence>
<reference evidence="2 3" key="1">
    <citation type="submission" date="2019-02" db="EMBL/GenBank/DDBJ databases">
        <title>Deep-cultivation of Planctomycetes and their phenomic and genomic characterization uncovers novel biology.</title>
        <authorList>
            <person name="Wiegand S."/>
            <person name="Jogler M."/>
            <person name="Boedeker C."/>
            <person name="Pinto D."/>
            <person name="Vollmers J."/>
            <person name="Rivas-Marin E."/>
            <person name="Kohn T."/>
            <person name="Peeters S.H."/>
            <person name="Heuer A."/>
            <person name="Rast P."/>
            <person name="Oberbeckmann S."/>
            <person name="Bunk B."/>
            <person name="Jeske O."/>
            <person name="Meyerdierks A."/>
            <person name="Storesund J.E."/>
            <person name="Kallscheuer N."/>
            <person name="Luecker S."/>
            <person name="Lage O.M."/>
            <person name="Pohl T."/>
            <person name="Merkel B.J."/>
            <person name="Hornburger P."/>
            <person name="Mueller R.-W."/>
            <person name="Bruemmer F."/>
            <person name="Labrenz M."/>
            <person name="Spormann A.M."/>
            <person name="Op den Camp H."/>
            <person name="Overmann J."/>
            <person name="Amann R."/>
            <person name="Jetten M.S.M."/>
            <person name="Mascher T."/>
            <person name="Medema M.H."/>
            <person name="Devos D.P."/>
            <person name="Kaster A.-K."/>
            <person name="Ovreas L."/>
            <person name="Rohde M."/>
            <person name="Galperin M.Y."/>
            <person name="Jogler C."/>
        </authorList>
    </citation>
    <scope>NUCLEOTIDE SEQUENCE [LARGE SCALE GENOMIC DNA]</scope>
    <source>
        <strain evidence="2 3">Pan241w</strain>
    </source>
</reference>
<accession>A0A517RF09</accession>
<keyword evidence="1" id="KW-1133">Transmembrane helix</keyword>
<dbReference type="KEGG" id="gaz:Pan241w_25480"/>
<gene>
    <name evidence="2" type="ORF">Pan241w_25480</name>
</gene>
<name>A0A517RF09_9PLAN</name>
<evidence type="ECO:0000313" key="2">
    <source>
        <dbReference type="EMBL" id="QDT42464.1"/>
    </source>
</evidence>
<protein>
    <submittedName>
        <fullName evidence="2">Uncharacterized protein</fullName>
    </submittedName>
</protein>
<keyword evidence="1" id="KW-0812">Transmembrane</keyword>
<evidence type="ECO:0000256" key="1">
    <source>
        <dbReference type="SAM" id="Phobius"/>
    </source>
</evidence>
<evidence type="ECO:0000313" key="3">
    <source>
        <dbReference type="Proteomes" id="UP000317171"/>
    </source>
</evidence>
<organism evidence="2 3">
    <name type="scientific">Gimesia alba</name>
    <dbReference type="NCBI Taxonomy" id="2527973"/>
    <lineage>
        <taxon>Bacteria</taxon>
        <taxon>Pseudomonadati</taxon>
        <taxon>Planctomycetota</taxon>
        <taxon>Planctomycetia</taxon>
        <taxon>Planctomycetales</taxon>
        <taxon>Planctomycetaceae</taxon>
        <taxon>Gimesia</taxon>
    </lineage>
</organism>
<dbReference type="Proteomes" id="UP000317171">
    <property type="component" value="Chromosome"/>
</dbReference>
<keyword evidence="1" id="KW-0472">Membrane</keyword>
<keyword evidence="3" id="KW-1185">Reference proteome</keyword>
<proteinExistence type="predicted"/>